<evidence type="ECO:0000313" key="2">
    <source>
        <dbReference type="EMBL" id="RHN63982.1"/>
    </source>
</evidence>
<feature type="transmembrane region" description="Helical" evidence="1">
    <location>
        <begin position="96"/>
        <end position="115"/>
    </location>
</feature>
<name>A0A396IEN7_MEDTR</name>
<comment type="caution">
    <text evidence="2">The sequence shown here is derived from an EMBL/GenBank/DDBJ whole genome shotgun (WGS) entry which is preliminary data.</text>
</comment>
<organism evidence="2">
    <name type="scientific">Medicago truncatula</name>
    <name type="common">Barrel medic</name>
    <name type="synonym">Medicago tribuloides</name>
    <dbReference type="NCBI Taxonomy" id="3880"/>
    <lineage>
        <taxon>Eukaryota</taxon>
        <taxon>Viridiplantae</taxon>
        <taxon>Streptophyta</taxon>
        <taxon>Embryophyta</taxon>
        <taxon>Tracheophyta</taxon>
        <taxon>Spermatophyta</taxon>
        <taxon>Magnoliopsida</taxon>
        <taxon>eudicotyledons</taxon>
        <taxon>Gunneridae</taxon>
        <taxon>Pentapetalae</taxon>
        <taxon>rosids</taxon>
        <taxon>fabids</taxon>
        <taxon>Fabales</taxon>
        <taxon>Fabaceae</taxon>
        <taxon>Papilionoideae</taxon>
        <taxon>50 kb inversion clade</taxon>
        <taxon>NPAAA clade</taxon>
        <taxon>Hologalegina</taxon>
        <taxon>IRL clade</taxon>
        <taxon>Trifolieae</taxon>
        <taxon>Medicago</taxon>
    </lineage>
</organism>
<proteinExistence type="predicted"/>
<accession>A0A396IEN7</accession>
<keyword evidence="1" id="KW-1133">Transmembrane helix</keyword>
<reference evidence="2" key="1">
    <citation type="journal article" date="2018" name="Nat. Plants">
        <title>Whole-genome landscape of Medicago truncatula symbiotic genes.</title>
        <authorList>
            <person name="Pecrix Y."/>
            <person name="Gamas P."/>
            <person name="Carrere S."/>
        </authorList>
    </citation>
    <scope>NUCLEOTIDE SEQUENCE</scope>
    <source>
        <tissue evidence="2">Leaves</tissue>
    </source>
</reference>
<feature type="transmembrane region" description="Helical" evidence="1">
    <location>
        <begin position="127"/>
        <end position="149"/>
    </location>
</feature>
<gene>
    <name evidence="2" type="ORF">MtrunA17_Chr4g0064211</name>
</gene>
<sequence length="157" mass="17896">MVSDAFESLQTLETMVAYILFDHDNLHKWLAEVVSQDPFDLVHPPATIAKDLPSVPRAFTGPASAHVSALRPLLSHVVCKMALTLFILCFLFRIKYFFFVEPSNMYLIILMYHELQMNEKYSSSTKILSYVVLSYFIIKILKLGGALNIKLSTQNCF</sequence>
<keyword evidence="1" id="KW-0812">Transmembrane</keyword>
<dbReference type="AlphaFoldDB" id="A0A396IEN7"/>
<dbReference type="Proteomes" id="UP000265566">
    <property type="component" value="Chromosome 4"/>
</dbReference>
<protein>
    <recommendedName>
        <fullName evidence="3">Transmembrane protein</fullName>
    </recommendedName>
</protein>
<evidence type="ECO:0000256" key="1">
    <source>
        <dbReference type="SAM" id="Phobius"/>
    </source>
</evidence>
<evidence type="ECO:0008006" key="3">
    <source>
        <dbReference type="Google" id="ProtNLM"/>
    </source>
</evidence>
<dbReference type="Gramene" id="rna26751">
    <property type="protein sequence ID" value="RHN63982.1"/>
    <property type="gene ID" value="gene26751"/>
</dbReference>
<keyword evidence="1" id="KW-0472">Membrane</keyword>
<dbReference type="EMBL" id="PSQE01000004">
    <property type="protein sequence ID" value="RHN63982.1"/>
    <property type="molecule type" value="Genomic_DNA"/>
</dbReference>